<dbReference type="InterPro" id="IPR008979">
    <property type="entry name" value="Galactose-bd-like_sf"/>
</dbReference>
<dbReference type="AlphaFoldDB" id="A0A314XUT3"/>
<proteinExistence type="predicted"/>
<dbReference type="InterPro" id="IPR043534">
    <property type="entry name" value="EBDG/EBM"/>
</dbReference>
<dbReference type="PANTHER" id="PTHR43536">
    <property type="entry name" value="MANNOSYLGLYCOPROTEIN ENDO-BETA-MANNOSIDASE"/>
    <property type="match status" value="1"/>
</dbReference>
<dbReference type="Gene3D" id="2.60.120.260">
    <property type="entry name" value="Galactose-binding domain-like"/>
    <property type="match status" value="1"/>
</dbReference>
<accession>A0A314XUT3</accession>
<dbReference type="STRING" id="2094558.A0A314XUT3"/>
<dbReference type="EMBL" id="PJQY01001960">
    <property type="protein sequence ID" value="PQP97852.1"/>
    <property type="molecule type" value="Genomic_DNA"/>
</dbReference>
<gene>
    <name evidence="1" type="ORF">Pyn_40517</name>
</gene>
<dbReference type="PANTHER" id="PTHR43536:SF1">
    <property type="entry name" value="MANNOSYLGLYCOPROTEIN ENDO-BETA-MANNOSIDASE"/>
    <property type="match status" value="1"/>
</dbReference>
<dbReference type="GO" id="GO:0004553">
    <property type="term" value="F:hydrolase activity, hydrolyzing O-glycosyl compounds"/>
    <property type="evidence" value="ECO:0007669"/>
    <property type="project" value="InterPro"/>
</dbReference>
<dbReference type="OrthoDB" id="408532at2759"/>
<comment type="caution">
    <text evidence="1">The sequence shown here is derived from an EMBL/GenBank/DDBJ whole genome shotgun (WGS) entry which is preliminary data.</text>
</comment>
<protein>
    <submittedName>
        <fullName evidence="1">Mannosylglycoprotein endo-beta-mannosidase isoform X2</fullName>
    </submittedName>
</protein>
<name>A0A314XUT3_PRUYE</name>
<evidence type="ECO:0000313" key="2">
    <source>
        <dbReference type="Proteomes" id="UP000250321"/>
    </source>
</evidence>
<dbReference type="Proteomes" id="UP000250321">
    <property type="component" value="Unassembled WGS sequence"/>
</dbReference>
<keyword evidence="2" id="KW-1185">Reference proteome</keyword>
<reference evidence="1 2" key="1">
    <citation type="submission" date="2018-02" db="EMBL/GenBank/DDBJ databases">
        <title>Draft genome of wild Prunus yedoensis var. nudiflora.</title>
        <authorList>
            <person name="Baek S."/>
            <person name="Kim J.-H."/>
            <person name="Choi K."/>
            <person name="Kim G.-B."/>
            <person name="Cho A."/>
            <person name="Jang H."/>
            <person name="Shin C.-H."/>
            <person name="Yu H.-J."/>
            <person name="Mun J.-H."/>
        </authorList>
    </citation>
    <scope>NUCLEOTIDE SEQUENCE [LARGE SCALE GENOMIC DNA]</scope>
    <source>
        <strain evidence="2">cv. Jeju island</strain>
        <tissue evidence="1">Leaf</tissue>
    </source>
</reference>
<organism evidence="1 2">
    <name type="scientific">Prunus yedoensis var. nudiflora</name>
    <dbReference type="NCBI Taxonomy" id="2094558"/>
    <lineage>
        <taxon>Eukaryota</taxon>
        <taxon>Viridiplantae</taxon>
        <taxon>Streptophyta</taxon>
        <taxon>Embryophyta</taxon>
        <taxon>Tracheophyta</taxon>
        <taxon>Spermatophyta</taxon>
        <taxon>Magnoliopsida</taxon>
        <taxon>eudicotyledons</taxon>
        <taxon>Gunneridae</taxon>
        <taxon>Pentapetalae</taxon>
        <taxon>rosids</taxon>
        <taxon>fabids</taxon>
        <taxon>Rosales</taxon>
        <taxon>Rosaceae</taxon>
        <taxon>Amygdaloideae</taxon>
        <taxon>Amygdaleae</taxon>
        <taxon>Prunus</taxon>
    </lineage>
</organism>
<dbReference type="SUPFAM" id="SSF49785">
    <property type="entry name" value="Galactose-binding domain-like"/>
    <property type="match status" value="1"/>
</dbReference>
<evidence type="ECO:0000313" key="1">
    <source>
        <dbReference type="EMBL" id="PQP97852.1"/>
    </source>
</evidence>
<sequence length="99" mass="10711">MASRSRGSLLLVLDVTDIVHPDGQNLLAVLVYPPDHPGSIPPEGGQGGDHEIGKDVATQYVEGWDWMCPIRDRNTGIWDEVPISVTGNFPCDTVSIVIC</sequence>